<organism evidence="1 2">
    <name type="scientific">Pristionchus fissidentatus</name>
    <dbReference type="NCBI Taxonomy" id="1538716"/>
    <lineage>
        <taxon>Eukaryota</taxon>
        <taxon>Metazoa</taxon>
        <taxon>Ecdysozoa</taxon>
        <taxon>Nematoda</taxon>
        <taxon>Chromadorea</taxon>
        <taxon>Rhabditida</taxon>
        <taxon>Rhabditina</taxon>
        <taxon>Diplogasteromorpha</taxon>
        <taxon>Diplogasteroidea</taxon>
        <taxon>Neodiplogasteridae</taxon>
        <taxon>Pristionchus</taxon>
    </lineage>
</organism>
<feature type="non-terminal residue" evidence="1">
    <location>
        <position position="1"/>
    </location>
</feature>
<evidence type="ECO:0008006" key="3">
    <source>
        <dbReference type="Google" id="ProtNLM"/>
    </source>
</evidence>
<dbReference type="Proteomes" id="UP001432322">
    <property type="component" value="Unassembled WGS sequence"/>
</dbReference>
<evidence type="ECO:0000313" key="2">
    <source>
        <dbReference type="Proteomes" id="UP001432322"/>
    </source>
</evidence>
<dbReference type="AlphaFoldDB" id="A0AAV5VB67"/>
<evidence type="ECO:0000313" key="1">
    <source>
        <dbReference type="EMBL" id="GMT15462.1"/>
    </source>
</evidence>
<feature type="non-terminal residue" evidence="1">
    <location>
        <position position="64"/>
    </location>
</feature>
<gene>
    <name evidence="1" type="ORF">PFISCL1PPCAC_6759</name>
</gene>
<reference evidence="1" key="1">
    <citation type="submission" date="2023-10" db="EMBL/GenBank/DDBJ databases">
        <title>Genome assembly of Pristionchus species.</title>
        <authorList>
            <person name="Yoshida K."/>
            <person name="Sommer R.J."/>
        </authorList>
    </citation>
    <scope>NUCLEOTIDE SEQUENCE</scope>
    <source>
        <strain evidence="1">RS5133</strain>
    </source>
</reference>
<accession>A0AAV5VB67</accession>
<comment type="caution">
    <text evidence="1">The sequence shown here is derived from an EMBL/GenBank/DDBJ whole genome shotgun (WGS) entry which is preliminary data.</text>
</comment>
<protein>
    <recommendedName>
        <fullName evidence="3">Ribosomal protein</fullName>
    </recommendedName>
</protein>
<proteinExistence type="predicted"/>
<name>A0AAV5VB67_9BILA</name>
<dbReference type="EMBL" id="BTSY01000002">
    <property type="protein sequence ID" value="GMT15462.1"/>
    <property type="molecule type" value="Genomic_DNA"/>
</dbReference>
<keyword evidence="2" id="KW-1185">Reference proteome</keyword>
<sequence>RARNKSCRRADSRVTSPTTFFALDWTGLRRLKGSTPAIGKICPNSRRNSLVLRLLFLLLMGDGS</sequence>